<dbReference type="InterPro" id="IPR014284">
    <property type="entry name" value="RNA_pol_sigma-70_dom"/>
</dbReference>
<dbReference type="Proteomes" id="UP001652395">
    <property type="component" value="Unassembled WGS sequence"/>
</dbReference>
<proteinExistence type="predicted"/>
<dbReference type="Gene3D" id="1.10.1740.10">
    <property type="match status" value="1"/>
</dbReference>
<evidence type="ECO:0000313" key="2">
    <source>
        <dbReference type="EMBL" id="MCU6801205.1"/>
    </source>
</evidence>
<dbReference type="InterPro" id="IPR013325">
    <property type="entry name" value="RNA_pol_sigma_r2"/>
</dbReference>
<dbReference type="NCBIfam" id="TIGR02937">
    <property type="entry name" value="sigma70-ECF"/>
    <property type="match status" value="1"/>
</dbReference>
<dbReference type="Pfam" id="PF04542">
    <property type="entry name" value="Sigma70_r2"/>
    <property type="match status" value="1"/>
</dbReference>
<reference evidence="2 3" key="1">
    <citation type="journal article" date="2021" name="ISME Commun">
        <title>Automated analysis of genomic sequences facilitates high-throughput and comprehensive description of bacteria.</title>
        <authorList>
            <person name="Hitch T.C.A."/>
        </authorList>
    </citation>
    <scope>NUCLEOTIDE SEQUENCE [LARGE SCALE GENOMIC DNA]</scope>
    <source>
        <strain evidence="3">f_CCE</strain>
    </source>
</reference>
<keyword evidence="3" id="KW-1185">Reference proteome</keyword>
<evidence type="ECO:0000313" key="3">
    <source>
        <dbReference type="Proteomes" id="UP001652395"/>
    </source>
</evidence>
<protein>
    <submittedName>
        <fullName evidence="2">Sigma-70 family RNA polymerase sigma factor</fullName>
    </submittedName>
</protein>
<organism evidence="2 3">
    <name type="scientific">Alitiscatomonas aceti</name>
    <dbReference type="NCBI Taxonomy" id="2981724"/>
    <lineage>
        <taxon>Bacteria</taxon>
        <taxon>Bacillati</taxon>
        <taxon>Bacillota</taxon>
        <taxon>Clostridia</taxon>
        <taxon>Lachnospirales</taxon>
        <taxon>Lachnospiraceae</taxon>
        <taxon>Alitiscatomonas</taxon>
    </lineage>
</organism>
<dbReference type="EMBL" id="JAOQJF010000043">
    <property type="protein sequence ID" value="MCU6801205.1"/>
    <property type="molecule type" value="Genomic_DNA"/>
</dbReference>
<name>A0ABT2V2U4_9FIRM</name>
<dbReference type="InterPro" id="IPR007627">
    <property type="entry name" value="RNA_pol_sigma70_r2"/>
</dbReference>
<dbReference type="CDD" id="cd00093">
    <property type="entry name" value="HTH_XRE"/>
    <property type="match status" value="1"/>
</dbReference>
<sequence>MLDERQRRLVEDNMGLAWYTAGISSVPLELEEKISLCYLGLVLAAGDFDPDRGIRFATFAVPVMQNKILQGLKREKKHFGVISLEQPAGKENGGTLADLVPDPGHPFRDLEEILDFQDAVKRTGRELSGKKLRLYQELLRNPGLAQKEYGERIGCSQSLVSRWMKEIRQKLCL</sequence>
<evidence type="ECO:0000259" key="1">
    <source>
        <dbReference type="Pfam" id="PF04542"/>
    </source>
</evidence>
<accession>A0ABT2V2U4</accession>
<dbReference type="InterPro" id="IPR001387">
    <property type="entry name" value="Cro/C1-type_HTH"/>
</dbReference>
<feature type="domain" description="RNA polymerase sigma-70 region 2" evidence="1">
    <location>
        <begin position="26"/>
        <end position="77"/>
    </location>
</feature>
<dbReference type="RefSeq" id="WP_158360141.1">
    <property type="nucleotide sequence ID" value="NZ_JAOQJF010000043.1"/>
</dbReference>
<gene>
    <name evidence="2" type="ORF">OCV69_14935</name>
</gene>
<dbReference type="SUPFAM" id="SSF88946">
    <property type="entry name" value="Sigma2 domain of RNA polymerase sigma factors"/>
    <property type="match status" value="1"/>
</dbReference>
<comment type="caution">
    <text evidence="2">The sequence shown here is derived from an EMBL/GenBank/DDBJ whole genome shotgun (WGS) entry which is preliminary data.</text>
</comment>